<keyword evidence="2" id="KW-1185">Reference proteome</keyword>
<evidence type="ECO:0000313" key="2">
    <source>
        <dbReference type="Proteomes" id="UP000092154"/>
    </source>
</evidence>
<dbReference type="EMBL" id="KV448436">
    <property type="protein sequence ID" value="OAX36172.1"/>
    <property type="molecule type" value="Genomic_DNA"/>
</dbReference>
<name>A0A1B7MU77_9AGAM</name>
<organism evidence="1 2">
    <name type="scientific">Rhizopogon vinicolor AM-OR11-026</name>
    <dbReference type="NCBI Taxonomy" id="1314800"/>
    <lineage>
        <taxon>Eukaryota</taxon>
        <taxon>Fungi</taxon>
        <taxon>Dikarya</taxon>
        <taxon>Basidiomycota</taxon>
        <taxon>Agaricomycotina</taxon>
        <taxon>Agaricomycetes</taxon>
        <taxon>Agaricomycetidae</taxon>
        <taxon>Boletales</taxon>
        <taxon>Suillineae</taxon>
        <taxon>Rhizopogonaceae</taxon>
        <taxon>Rhizopogon</taxon>
    </lineage>
</organism>
<accession>A0A1B7MU77</accession>
<dbReference type="OrthoDB" id="2688822at2759"/>
<evidence type="ECO:0000313" key="1">
    <source>
        <dbReference type="EMBL" id="OAX36172.1"/>
    </source>
</evidence>
<dbReference type="InParanoid" id="A0A1B7MU77"/>
<proteinExistence type="predicted"/>
<protein>
    <submittedName>
        <fullName evidence="1">Uncharacterized protein</fullName>
    </submittedName>
</protein>
<reference evidence="1 2" key="1">
    <citation type="submission" date="2016-06" db="EMBL/GenBank/DDBJ databases">
        <title>Comparative genomics of the ectomycorrhizal sister species Rhizopogon vinicolor and Rhizopogon vesiculosus (Basidiomycota: Boletales) reveals a divergence of the mating type B locus.</title>
        <authorList>
            <consortium name="DOE Joint Genome Institute"/>
            <person name="Mujic A.B."/>
            <person name="Kuo A."/>
            <person name="Tritt A."/>
            <person name="Lipzen A."/>
            <person name="Chen C."/>
            <person name="Johnson J."/>
            <person name="Sharma A."/>
            <person name="Barry K."/>
            <person name="Grigoriev I.V."/>
            <person name="Spatafora J.W."/>
        </authorList>
    </citation>
    <scope>NUCLEOTIDE SEQUENCE [LARGE SCALE GENOMIC DNA]</scope>
    <source>
        <strain evidence="1 2">AM-OR11-026</strain>
    </source>
</reference>
<dbReference type="Proteomes" id="UP000092154">
    <property type="component" value="Unassembled WGS sequence"/>
</dbReference>
<dbReference type="AlphaFoldDB" id="A0A1B7MU77"/>
<dbReference type="STRING" id="1314800.A0A1B7MU77"/>
<sequence>MVDYIAEKKEQEPLTLLDIILMPSPSLQPRWLVMRLPFSILYLLKRLRSPPSRVRLDTDSSSKLFAQTTACASDVPGHYGHSSELSFAGFDSFTEARRRFEFHHNRPNFYPPPGATSRAQHNKHESMFSIASVSSYGQVINNGSMVPFDYGVVPLQSLLERPSLDDSLFYW</sequence>
<gene>
    <name evidence="1" type="ORF">K503DRAFT_322053</name>
</gene>